<evidence type="ECO:0000313" key="2">
    <source>
        <dbReference type="EMBL" id="CAA2949312.1"/>
    </source>
</evidence>
<dbReference type="Proteomes" id="UP000594638">
    <property type="component" value="Unassembled WGS sequence"/>
</dbReference>
<comment type="caution">
    <text evidence="2">The sequence shown here is derived from an EMBL/GenBank/DDBJ whole genome shotgun (WGS) entry which is preliminary data.</text>
</comment>
<sequence>MTPTMNEWLMVVASMRGEDAAPNHNSVATFAPNHSNVMTYSSLTTLLWLGPTFTARRWVMVVEGGADLWSTMMILAVVLMMVVPTVDFVVVAMAVVIGWQW</sequence>
<keyword evidence="1" id="KW-1133">Transmembrane helix</keyword>
<proteinExistence type="predicted"/>
<feature type="transmembrane region" description="Helical" evidence="1">
    <location>
        <begin position="68"/>
        <end position="99"/>
    </location>
</feature>
<dbReference type="EMBL" id="CACTIH010000072">
    <property type="protein sequence ID" value="CAA2949312.1"/>
    <property type="molecule type" value="Genomic_DNA"/>
</dbReference>
<dbReference type="Gramene" id="OE9A024799T1">
    <property type="protein sequence ID" value="OE9A024799C1"/>
    <property type="gene ID" value="OE9A024799"/>
</dbReference>
<name>A0A8S0PFX6_OLEEU</name>
<protein>
    <recommendedName>
        <fullName evidence="4">Transmembrane protein</fullName>
    </recommendedName>
</protein>
<evidence type="ECO:0008006" key="4">
    <source>
        <dbReference type="Google" id="ProtNLM"/>
    </source>
</evidence>
<keyword evidence="3" id="KW-1185">Reference proteome</keyword>
<keyword evidence="1" id="KW-0472">Membrane</keyword>
<dbReference type="AlphaFoldDB" id="A0A8S0PFX6"/>
<reference evidence="2 3" key="1">
    <citation type="submission" date="2019-12" db="EMBL/GenBank/DDBJ databases">
        <authorList>
            <person name="Alioto T."/>
            <person name="Alioto T."/>
            <person name="Gomez Garrido J."/>
        </authorList>
    </citation>
    <scope>NUCLEOTIDE SEQUENCE [LARGE SCALE GENOMIC DNA]</scope>
</reference>
<gene>
    <name evidence="2" type="ORF">OLEA9_A024799</name>
</gene>
<evidence type="ECO:0000256" key="1">
    <source>
        <dbReference type="SAM" id="Phobius"/>
    </source>
</evidence>
<accession>A0A8S0PFX6</accession>
<organism evidence="2 3">
    <name type="scientific">Olea europaea subsp. europaea</name>
    <dbReference type="NCBI Taxonomy" id="158383"/>
    <lineage>
        <taxon>Eukaryota</taxon>
        <taxon>Viridiplantae</taxon>
        <taxon>Streptophyta</taxon>
        <taxon>Embryophyta</taxon>
        <taxon>Tracheophyta</taxon>
        <taxon>Spermatophyta</taxon>
        <taxon>Magnoliopsida</taxon>
        <taxon>eudicotyledons</taxon>
        <taxon>Gunneridae</taxon>
        <taxon>Pentapetalae</taxon>
        <taxon>asterids</taxon>
        <taxon>lamiids</taxon>
        <taxon>Lamiales</taxon>
        <taxon>Oleaceae</taxon>
        <taxon>Oleeae</taxon>
        <taxon>Olea</taxon>
    </lineage>
</organism>
<evidence type="ECO:0000313" key="3">
    <source>
        <dbReference type="Proteomes" id="UP000594638"/>
    </source>
</evidence>
<keyword evidence="1" id="KW-0812">Transmembrane</keyword>